<name>N9XR75_9CLOT</name>
<evidence type="ECO:0000256" key="5">
    <source>
        <dbReference type="ARBA" id="ARBA00023316"/>
    </source>
</evidence>
<feature type="active site" description="Proton donor/acceptor" evidence="6">
    <location>
        <position position="439"/>
    </location>
</feature>
<dbReference type="HOGENOM" id="CLU_022707_2_1_9"/>
<keyword evidence="7" id="KW-1133">Transmembrane helix</keyword>
<evidence type="ECO:0000256" key="6">
    <source>
        <dbReference type="PROSITE-ProRule" id="PRU01373"/>
    </source>
</evidence>
<dbReference type="GO" id="GO:0016740">
    <property type="term" value="F:transferase activity"/>
    <property type="evidence" value="ECO:0007669"/>
    <property type="project" value="UniProtKB-KW"/>
</dbReference>
<evidence type="ECO:0000256" key="1">
    <source>
        <dbReference type="ARBA" id="ARBA00004752"/>
    </source>
</evidence>
<accession>N9XR75</accession>
<dbReference type="GO" id="GO:0005576">
    <property type="term" value="C:extracellular region"/>
    <property type="evidence" value="ECO:0007669"/>
    <property type="project" value="TreeGrafter"/>
</dbReference>
<comment type="pathway">
    <text evidence="1 6">Cell wall biogenesis; peptidoglycan biosynthesis.</text>
</comment>
<comment type="caution">
    <text evidence="9">The sequence shown here is derived from an EMBL/GenBank/DDBJ whole genome shotgun (WGS) entry which is preliminary data.</text>
</comment>
<evidence type="ECO:0000259" key="8">
    <source>
        <dbReference type="PROSITE" id="PS52029"/>
    </source>
</evidence>
<keyword evidence="3 6" id="KW-0133">Cell shape</keyword>
<keyword evidence="7" id="KW-0472">Membrane</keyword>
<dbReference type="GO" id="GO:0008360">
    <property type="term" value="P:regulation of cell shape"/>
    <property type="evidence" value="ECO:0007669"/>
    <property type="project" value="UniProtKB-UniRule"/>
</dbReference>
<dbReference type="PANTHER" id="PTHR30582:SF33">
    <property type="entry name" value="EXPORTED PROTEIN"/>
    <property type="match status" value="1"/>
</dbReference>
<evidence type="ECO:0000313" key="9">
    <source>
        <dbReference type="EMBL" id="ENZ02178.1"/>
    </source>
</evidence>
<dbReference type="PANTHER" id="PTHR30582">
    <property type="entry name" value="L,D-TRANSPEPTIDASE"/>
    <property type="match status" value="1"/>
</dbReference>
<dbReference type="EMBL" id="AGYT01000008">
    <property type="protein sequence ID" value="ENZ02178.1"/>
    <property type="molecule type" value="Genomic_DNA"/>
</dbReference>
<sequence length="484" mass="54763">MKKLGEKDKKENVDKVKIGTNIQNSQNEENIDEKKKIIVLGTIIGIILVIYLGGSLYFKDKFHIGFLINNIDVSANTTLEAKDKIENSLKNYELTIEGKDKVEKINASDIDLNFNGEEKLNDILKSQNPFSWIISLFDPSAEILNNSITYDKNKLSNKIDKFVFFKKENVVEPKNAYFKYEDGSFVIIEEEQGSKVDKKLLIKAIEEGIESGERTINLEEKGVYIKPKYGKDSEEVLRTKEELNNMLNTNLNYSFGGKNLNLDKNEINDWFSVDKDMNININNKKVANYAYKIALQYNTKGKIRSFKTSTGKIVNVSGGNYGYSVDQAEEVKKIISSIKKGEKITREPVFSEKGNIYNGNDIGNSYVEISLGGQHIWFYKNGKLLVDSDIVTGNKSRGWETPAGVYKLTYKQKKAVLTGENYRTPVDFWMPFNGGIGLHDATWRSQFGGNIYVSNGSHGCVNLPYKVAEIIFNNIDGSMPIVCY</sequence>
<dbReference type="PROSITE" id="PS52029">
    <property type="entry name" value="LD_TPASE"/>
    <property type="match status" value="1"/>
</dbReference>
<evidence type="ECO:0000256" key="4">
    <source>
        <dbReference type="ARBA" id="ARBA00022984"/>
    </source>
</evidence>
<dbReference type="SUPFAM" id="SSF141523">
    <property type="entry name" value="L,D-transpeptidase catalytic domain-like"/>
    <property type="match status" value="1"/>
</dbReference>
<keyword evidence="2" id="KW-0808">Transferase</keyword>
<dbReference type="CDD" id="cd16913">
    <property type="entry name" value="YkuD_like"/>
    <property type="match status" value="1"/>
</dbReference>
<dbReference type="SUPFAM" id="SSF143985">
    <property type="entry name" value="L,D-transpeptidase pre-catalytic domain-like"/>
    <property type="match status" value="1"/>
</dbReference>
<feature type="active site" description="Nucleophile" evidence="6">
    <location>
        <position position="460"/>
    </location>
</feature>
<keyword evidence="5 6" id="KW-0961">Cell wall biogenesis/degradation</keyword>
<organism evidence="9 10">
    <name type="scientific">Clostridium thermobutyricum</name>
    <dbReference type="NCBI Taxonomy" id="29372"/>
    <lineage>
        <taxon>Bacteria</taxon>
        <taxon>Bacillati</taxon>
        <taxon>Bacillota</taxon>
        <taxon>Clostridia</taxon>
        <taxon>Eubacteriales</taxon>
        <taxon>Clostridiaceae</taxon>
        <taxon>Clostridium</taxon>
    </lineage>
</organism>
<dbReference type="GO" id="GO:0071555">
    <property type="term" value="P:cell wall organization"/>
    <property type="evidence" value="ECO:0007669"/>
    <property type="project" value="UniProtKB-UniRule"/>
</dbReference>
<dbReference type="Pfam" id="PF12229">
    <property type="entry name" value="PG_binding_4"/>
    <property type="match status" value="2"/>
</dbReference>
<dbReference type="InterPro" id="IPR050979">
    <property type="entry name" value="LD-transpeptidase"/>
</dbReference>
<dbReference type="GO" id="GO:0018104">
    <property type="term" value="P:peptidoglycan-protein cross-linking"/>
    <property type="evidence" value="ECO:0007669"/>
    <property type="project" value="TreeGrafter"/>
</dbReference>
<reference evidence="9 10" key="1">
    <citation type="submission" date="2013-01" db="EMBL/GenBank/DDBJ databases">
        <title>The Genome Sequence of Clostridium colicanis 209318.</title>
        <authorList>
            <consortium name="The Broad Institute Genome Sequencing Platform"/>
            <person name="Earl A."/>
            <person name="Ward D."/>
            <person name="Feldgarden M."/>
            <person name="Gevers D."/>
            <person name="Courvalin P."/>
            <person name="Lambert T."/>
            <person name="Walker B."/>
            <person name="Young S.K."/>
            <person name="Zeng Q."/>
            <person name="Gargeya S."/>
            <person name="Fitzgerald M."/>
            <person name="Haas B."/>
            <person name="Abouelleil A."/>
            <person name="Alvarado L."/>
            <person name="Arachchi H.M."/>
            <person name="Berlin A.M."/>
            <person name="Chapman S.B."/>
            <person name="Dewar J."/>
            <person name="Goldberg J."/>
            <person name="Griggs A."/>
            <person name="Gujja S."/>
            <person name="Hansen M."/>
            <person name="Howarth C."/>
            <person name="Imamovic A."/>
            <person name="Larimer J."/>
            <person name="McCowan C."/>
            <person name="Murphy C."/>
            <person name="Neiman D."/>
            <person name="Pearson M."/>
            <person name="Priest M."/>
            <person name="Roberts A."/>
            <person name="Saif S."/>
            <person name="Shea T."/>
            <person name="Sisk P."/>
            <person name="Sykes S."/>
            <person name="Wortman J."/>
            <person name="Nusbaum C."/>
            <person name="Birren B."/>
        </authorList>
    </citation>
    <scope>NUCLEOTIDE SEQUENCE [LARGE SCALE GENOMIC DNA]</scope>
    <source>
        <strain evidence="9 10">209318</strain>
    </source>
</reference>
<dbReference type="Gene3D" id="2.40.440.10">
    <property type="entry name" value="L,D-transpeptidase catalytic domain-like"/>
    <property type="match status" value="1"/>
</dbReference>
<feature type="domain" description="L,D-TPase catalytic" evidence="8">
    <location>
        <begin position="365"/>
        <end position="484"/>
    </location>
</feature>
<proteinExistence type="predicted"/>
<dbReference type="InterPro" id="IPR038054">
    <property type="entry name" value="LD_TPept-like_central_sf"/>
</dbReference>
<protein>
    <recommendedName>
        <fullName evidence="8">L,D-TPase catalytic domain-containing protein</fullName>
    </recommendedName>
</protein>
<dbReference type="InterPro" id="IPR005490">
    <property type="entry name" value="LD_TPept_cat_dom"/>
</dbReference>
<dbReference type="GO" id="GO:0071972">
    <property type="term" value="F:peptidoglycan L,D-transpeptidase activity"/>
    <property type="evidence" value="ECO:0007669"/>
    <property type="project" value="TreeGrafter"/>
</dbReference>
<dbReference type="RefSeq" id="WP_002597914.1">
    <property type="nucleotide sequence ID" value="NZ_KB850956.1"/>
</dbReference>
<dbReference type="PATRIC" id="fig|999411.4.peg.1389"/>
<dbReference type="InterPro" id="IPR038063">
    <property type="entry name" value="Transpep_catalytic_dom"/>
</dbReference>
<evidence type="ECO:0000256" key="3">
    <source>
        <dbReference type="ARBA" id="ARBA00022960"/>
    </source>
</evidence>
<dbReference type="InterPro" id="IPR022029">
    <property type="entry name" value="YoaR-like_PG-bd"/>
</dbReference>
<dbReference type="Proteomes" id="UP000013097">
    <property type="component" value="Unassembled WGS sequence"/>
</dbReference>
<evidence type="ECO:0000256" key="2">
    <source>
        <dbReference type="ARBA" id="ARBA00022679"/>
    </source>
</evidence>
<feature type="transmembrane region" description="Helical" evidence="7">
    <location>
        <begin position="37"/>
        <end position="58"/>
    </location>
</feature>
<gene>
    <name evidence="9" type="ORF">HMPREF1092_01413</name>
</gene>
<dbReference type="UniPathway" id="UPA00219"/>
<evidence type="ECO:0000256" key="7">
    <source>
        <dbReference type="SAM" id="Phobius"/>
    </source>
</evidence>
<keyword evidence="7" id="KW-0812">Transmembrane</keyword>
<dbReference type="eggNOG" id="COG1376">
    <property type="taxonomic scope" value="Bacteria"/>
</dbReference>
<dbReference type="Gene3D" id="3.10.20.800">
    <property type="match status" value="1"/>
</dbReference>
<dbReference type="Pfam" id="PF03734">
    <property type="entry name" value="YkuD"/>
    <property type="match status" value="1"/>
</dbReference>
<dbReference type="AlphaFoldDB" id="N9XR75"/>
<keyword evidence="4 6" id="KW-0573">Peptidoglycan synthesis</keyword>
<evidence type="ECO:0000313" key="10">
    <source>
        <dbReference type="Proteomes" id="UP000013097"/>
    </source>
</evidence>
<keyword evidence="10" id="KW-1185">Reference proteome</keyword>